<reference evidence="3 4" key="1">
    <citation type="submission" date="2018-04" db="EMBL/GenBank/DDBJ databases">
        <title>Altererythrobacter sp. HME9302 genome sequencing and assembly.</title>
        <authorList>
            <person name="Kang H."/>
            <person name="Kim H."/>
            <person name="Joh K."/>
        </authorList>
    </citation>
    <scope>NUCLEOTIDE SEQUENCE [LARGE SCALE GENOMIC DNA]</scope>
    <source>
        <strain evidence="3 4">HME9302</strain>
    </source>
</reference>
<dbReference type="PROSITE" id="PS51257">
    <property type="entry name" value="PROKAR_LIPOPROTEIN"/>
    <property type="match status" value="1"/>
</dbReference>
<evidence type="ECO:0000259" key="2">
    <source>
        <dbReference type="PROSITE" id="PS50213"/>
    </source>
</evidence>
<dbReference type="Pfam" id="PF02469">
    <property type="entry name" value="Fasciclin"/>
    <property type="match status" value="1"/>
</dbReference>
<evidence type="ECO:0000313" key="3">
    <source>
        <dbReference type="EMBL" id="RDC60686.1"/>
    </source>
</evidence>
<evidence type="ECO:0000256" key="1">
    <source>
        <dbReference type="SAM" id="SignalP"/>
    </source>
</evidence>
<dbReference type="SUPFAM" id="SSF82153">
    <property type="entry name" value="FAS1 domain"/>
    <property type="match status" value="1"/>
</dbReference>
<dbReference type="PANTHER" id="PTHR10900:SF77">
    <property type="entry name" value="FI19380P1"/>
    <property type="match status" value="1"/>
</dbReference>
<keyword evidence="4" id="KW-1185">Reference proteome</keyword>
<comment type="caution">
    <text evidence="3">The sequence shown here is derived from an EMBL/GenBank/DDBJ whole genome shotgun (WGS) entry which is preliminary data.</text>
</comment>
<dbReference type="RefSeq" id="WP_115366801.1">
    <property type="nucleotide sequence ID" value="NZ_QBKA01000002.1"/>
</dbReference>
<feature type="signal peptide" evidence="1">
    <location>
        <begin position="1"/>
        <end position="20"/>
    </location>
</feature>
<dbReference type="InterPro" id="IPR000782">
    <property type="entry name" value="FAS1_domain"/>
</dbReference>
<dbReference type="EMBL" id="QBKA01000002">
    <property type="protein sequence ID" value="RDC60686.1"/>
    <property type="molecule type" value="Genomic_DNA"/>
</dbReference>
<dbReference type="FunFam" id="2.30.180.10:FF:000032">
    <property type="entry name" value="Fasciclin domain-containing protein, putative"/>
    <property type="match status" value="1"/>
</dbReference>
<dbReference type="PANTHER" id="PTHR10900">
    <property type="entry name" value="PERIOSTIN-RELATED"/>
    <property type="match status" value="1"/>
</dbReference>
<dbReference type="InterPro" id="IPR050904">
    <property type="entry name" value="Adhesion/Biosynth-related"/>
</dbReference>
<dbReference type="OrthoDB" id="9800666at2"/>
<dbReference type="AlphaFoldDB" id="A0A369QBS2"/>
<dbReference type="GO" id="GO:0005615">
    <property type="term" value="C:extracellular space"/>
    <property type="evidence" value="ECO:0007669"/>
    <property type="project" value="TreeGrafter"/>
</dbReference>
<accession>A0A369QBS2</accession>
<keyword evidence="1" id="KW-0732">Signal</keyword>
<sequence>MKRFTLPLLAASALAISACAETNDEVVVDDTADTMANETVTDAGTLVEVAQGDENFSTLVSAVTAAGLGETLSGEGPYTIFAPTNAAFDKLPAGTLDTLTMDENKEQLSGILTYHVVSGETMAEALTTAITDAGDAGYDITTVNGGTLNAKLVDGNVVLTDAMGGTATVTATDVDASNGVIHVIDTVLMPS</sequence>
<feature type="chain" id="PRO_5017066901" description="FAS1 domain-containing protein" evidence="1">
    <location>
        <begin position="21"/>
        <end position="191"/>
    </location>
</feature>
<gene>
    <name evidence="3" type="ORF">HME9302_01901</name>
</gene>
<organism evidence="3 4">
    <name type="scientific">Alteripontixanthobacter maritimus</name>
    <dbReference type="NCBI Taxonomy" id="2161824"/>
    <lineage>
        <taxon>Bacteria</taxon>
        <taxon>Pseudomonadati</taxon>
        <taxon>Pseudomonadota</taxon>
        <taxon>Alphaproteobacteria</taxon>
        <taxon>Sphingomonadales</taxon>
        <taxon>Erythrobacteraceae</taxon>
        <taxon>Alteripontixanthobacter</taxon>
    </lineage>
</organism>
<dbReference type="PROSITE" id="PS50213">
    <property type="entry name" value="FAS1"/>
    <property type="match status" value="1"/>
</dbReference>
<dbReference type="Proteomes" id="UP000253727">
    <property type="component" value="Unassembled WGS sequence"/>
</dbReference>
<proteinExistence type="predicted"/>
<feature type="domain" description="FAS1" evidence="2">
    <location>
        <begin position="43"/>
        <end position="188"/>
    </location>
</feature>
<name>A0A369QBS2_9SPHN</name>
<dbReference type="SMART" id="SM00554">
    <property type="entry name" value="FAS1"/>
    <property type="match status" value="1"/>
</dbReference>
<dbReference type="Gene3D" id="2.30.180.10">
    <property type="entry name" value="FAS1 domain"/>
    <property type="match status" value="1"/>
</dbReference>
<evidence type="ECO:0000313" key="4">
    <source>
        <dbReference type="Proteomes" id="UP000253727"/>
    </source>
</evidence>
<protein>
    <recommendedName>
        <fullName evidence="2">FAS1 domain-containing protein</fullName>
    </recommendedName>
</protein>
<dbReference type="InterPro" id="IPR036378">
    <property type="entry name" value="FAS1_dom_sf"/>
</dbReference>